<evidence type="ECO:0000256" key="6">
    <source>
        <dbReference type="ARBA" id="ARBA00022679"/>
    </source>
</evidence>
<organism evidence="15 16">
    <name type="scientific">Bradyrhizobium manausense</name>
    <dbReference type="NCBI Taxonomy" id="989370"/>
    <lineage>
        <taxon>Bacteria</taxon>
        <taxon>Pseudomonadati</taxon>
        <taxon>Pseudomonadota</taxon>
        <taxon>Alphaproteobacteria</taxon>
        <taxon>Hyphomicrobiales</taxon>
        <taxon>Nitrobacteraceae</taxon>
        <taxon>Bradyrhizobium</taxon>
    </lineage>
</organism>
<dbReference type="InterPro" id="IPR003661">
    <property type="entry name" value="HisK_dim/P_dom"/>
</dbReference>
<name>A0A0R3DE05_9BRAD</name>
<keyword evidence="13" id="KW-0472">Membrane</keyword>
<keyword evidence="6" id="KW-0808">Transferase</keyword>
<gene>
    <name evidence="15" type="ORF">AOQ71_28830</name>
</gene>
<keyword evidence="7 13" id="KW-0812">Transmembrane</keyword>
<keyword evidence="11 13" id="KW-1133">Transmembrane helix</keyword>
<keyword evidence="10" id="KW-0067">ATP-binding</keyword>
<evidence type="ECO:0000256" key="1">
    <source>
        <dbReference type="ARBA" id="ARBA00000085"/>
    </source>
</evidence>
<dbReference type="GO" id="GO:0005524">
    <property type="term" value="F:ATP binding"/>
    <property type="evidence" value="ECO:0007669"/>
    <property type="project" value="UniProtKB-KW"/>
</dbReference>
<evidence type="ECO:0000256" key="4">
    <source>
        <dbReference type="ARBA" id="ARBA00022475"/>
    </source>
</evidence>
<proteinExistence type="predicted"/>
<comment type="caution">
    <text evidence="15">The sequence shown here is derived from an EMBL/GenBank/DDBJ whole genome shotgun (WGS) entry which is preliminary data.</text>
</comment>
<evidence type="ECO:0000256" key="10">
    <source>
        <dbReference type="ARBA" id="ARBA00022840"/>
    </source>
</evidence>
<dbReference type="Gene3D" id="3.30.565.10">
    <property type="entry name" value="Histidine kinase-like ATPase, C-terminal domain"/>
    <property type="match status" value="1"/>
</dbReference>
<dbReference type="SMART" id="SM00387">
    <property type="entry name" value="HATPase_c"/>
    <property type="match status" value="1"/>
</dbReference>
<keyword evidence="12" id="KW-0902">Two-component regulatory system</keyword>
<evidence type="ECO:0000313" key="16">
    <source>
        <dbReference type="Proteomes" id="UP000051936"/>
    </source>
</evidence>
<dbReference type="InterPro" id="IPR004358">
    <property type="entry name" value="Sig_transdc_His_kin-like_C"/>
</dbReference>
<dbReference type="PANTHER" id="PTHR43065">
    <property type="entry name" value="SENSOR HISTIDINE KINASE"/>
    <property type="match status" value="1"/>
</dbReference>
<comment type="catalytic activity">
    <reaction evidence="1">
        <text>ATP + protein L-histidine = ADP + protein N-phospho-L-histidine.</text>
        <dbReference type="EC" id="2.7.13.3"/>
    </reaction>
</comment>
<dbReference type="GO" id="GO:0000155">
    <property type="term" value="F:phosphorelay sensor kinase activity"/>
    <property type="evidence" value="ECO:0007669"/>
    <property type="project" value="InterPro"/>
</dbReference>
<feature type="domain" description="Histidine kinase" evidence="14">
    <location>
        <begin position="370"/>
        <end position="583"/>
    </location>
</feature>
<evidence type="ECO:0000256" key="8">
    <source>
        <dbReference type="ARBA" id="ARBA00022741"/>
    </source>
</evidence>
<dbReference type="EMBL" id="LJYG01000104">
    <property type="protein sequence ID" value="KRQ05612.1"/>
    <property type="molecule type" value="Genomic_DNA"/>
</dbReference>
<sequence>MQPPRPVPLRHALIAAFALAAIAAAGWLAYVLALDAGFARMQREGNDRLALIASTFDATVARYRYLPAVLSLADPIRELYRDPQDAAAIAAANHYLKSLNQGARSAELYVLDSTGVALAASNFDQESSFVGYNYAFRPYFVDAMRSGEGHYYAVGATTGQPGYFLSHRITEGGKTLGVAVVKIDLSALEADWARAGDLVAMEDENGVIFLASRADWKYRPLLPVPAERLAELNAAQQFGQAIDAAPIFVPKSSRRGIEIGHARGRGNTELGEYALQIRPLDRGWKLLLFSDVVDARRNAATVAIAGMFALIALLLVVLVAYQRRQVVRAKLEAHDVLERRVAERTEELRRTLESLVQSAKLASLGQALAGVAHEINQPLAALITYVASSRVLLRRNEVDRAAENLDLMSSIAERMMALIDHLRMFARKETGSRSAVALAPVIDNAVRLLQYRIEHEHIEVVRIAPAEPLYSFANPIRLEQVVVNLLSNAIDAMRESERRLLRVALGSEAANAVIEVTDTGAGIAAEHVKLLFDPFFTTKEVGEGLGLGLSISYGIVREFGGDILVDSVPGRGSTFRVVIPLLDVAPASQHRELQA</sequence>
<keyword evidence="5" id="KW-0597">Phosphoprotein</keyword>
<dbReference type="SUPFAM" id="SSF103190">
    <property type="entry name" value="Sensory domain-like"/>
    <property type="match status" value="1"/>
</dbReference>
<dbReference type="InterPro" id="IPR036890">
    <property type="entry name" value="HATPase_C_sf"/>
</dbReference>
<dbReference type="PANTHER" id="PTHR43065:SF46">
    <property type="entry name" value="C4-DICARBOXYLATE TRANSPORT SENSOR PROTEIN DCTB"/>
    <property type="match status" value="1"/>
</dbReference>
<evidence type="ECO:0000256" key="5">
    <source>
        <dbReference type="ARBA" id="ARBA00022553"/>
    </source>
</evidence>
<evidence type="ECO:0000256" key="9">
    <source>
        <dbReference type="ARBA" id="ARBA00022777"/>
    </source>
</evidence>
<feature type="transmembrane region" description="Helical" evidence="13">
    <location>
        <begin position="299"/>
        <end position="321"/>
    </location>
</feature>
<evidence type="ECO:0000256" key="11">
    <source>
        <dbReference type="ARBA" id="ARBA00022989"/>
    </source>
</evidence>
<dbReference type="Gene3D" id="3.30.450.20">
    <property type="entry name" value="PAS domain"/>
    <property type="match status" value="2"/>
</dbReference>
<keyword evidence="4" id="KW-1003">Cell membrane</keyword>
<evidence type="ECO:0000256" key="13">
    <source>
        <dbReference type="SAM" id="Phobius"/>
    </source>
</evidence>
<evidence type="ECO:0000256" key="12">
    <source>
        <dbReference type="ARBA" id="ARBA00023012"/>
    </source>
</evidence>
<evidence type="ECO:0000256" key="2">
    <source>
        <dbReference type="ARBA" id="ARBA00004651"/>
    </source>
</evidence>
<dbReference type="Pfam" id="PF00512">
    <property type="entry name" value="HisKA"/>
    <property type="match status" value="1"/>
</dbReference>
<dbReference type="SMART" id="SM00388">
    <property type="entry name" value="HisKA"/>
    <property type="match status" value="1"/>
</dbReference>
<evidence type="ECO:0000259" key="14">
    <source>
        <dbReference type="PROSITE" id="PS50109"/>
    </source>
</evidence>
<dbReference type="InterPro" id="IPR029151">
    <property type="entry name" value="Sensor-like_sf"/>
</dbReference>
<dbReference type="RefSeq" id="WP_057753758.1">
    <property type="nucleotide sequence ID" value="NZ_LJYG01000104.1"/>
</dbReference>
<evidence type="ECO:0000256" key="3">
    <source>
        <dbReference type="ARBA" id="ARBA00012438"/>
    </source>
</evidence>
<dbReference type="CDD" id="cd00082">
    <property type="entry name" value="HisKA"/>
    <property type="match status" value="1"/>
</dbReference>
<dbReference type="Pfam" id="PF02518">
    <property type="entry name" value="HATPase_c"/>
    <property type="match status" value="1"/>
</dbReference>
<dbReference type="EC" id="2.7.13.3" evidence="3"/>
<keyword evidence="9" id="KW-0418">Kinase</keyword>
<dbReference type="InterPro" id="IPR017055">
    <property type="entry name" value="Sig_transdc_His_kinase_DctB"/>
</dbReference>
<keyword evidence="16" id="KW-1185">Reference proteome</keyword>
<comment type="subcellular location">
    <subcellularLocation>
        <location evidence="2">Cell membrane</location>
        <topology evidence="2">Multi-pass membrane protein</topology>
    </subcellularLocation>
</comment>
<dbReference type="PRINTS" id="PR00344">
    <property type="entry name" value="BCTRLSENSOR"/>
</dbReference>
<dbReference type="AlphaFoldDB" id="A0A0R3DE05"/>
<reference evidence="15 16" key="1">
    <citation type="submission" date="2015-09" db="EMBL/GenBank/DDBJ databases">
        <title>Draft Genome Sequence of Bradyrhizobium manausense Strain BR 3351T, a Novel Symbiotic Nitrogen-Fixing Alphaproteobacterium Isolated from Brazilian Amazon Rain Forest.</title>
        <authorList>
            <person name="De Araujo J.L."/>
            <person name="Zilli J.E."/>
        </authorList>
    </citation>
    <scope>NUCLEOTIDE SEQUENCE [LARGE SCALE GENOMIC DNA]</scope>
    <source>
        <strain evidence="15 16">BR3351</strain>
    </source>
</reference>
<dbReference type="Gene3D" id="6.10.250.3020">
    <property type="match status" value="1"/>
</dbReference>
<dbReference type="PIRSF" id="PIRSF036431">
    <property type="entry name" value="STHK_DctB"/>
    <property type="match status" value="1"/>
</dbReference>
<accession>A0A0R3DE05</accession>
<dbReference type="SUPFAM" id="SSF55874">
    <property type="entry name" value="ATPase domain of HSP90 chaperone/DNA topoisomerase II/histidine kinase"/>
    <property type="match status" value="1"/>
</dbReference>
<protein>
    <recommendedName>
        <fullName evidence="3">histidine kinase</fullName>
        <ecNumber evidence="3">2.7.13.3</ecNumber>
    </recommendedName>
</protein>
<dbReference type="InterPro" id="IPR003594">
    <property type="entry name" value="HATPase_dom"/>
</dbReference>
<dbReference type="Gene3D" id="1.10.287.130">
    <property type="match status" value="1"/>
</dbReference>
<dbReference type="PROSITE" id="PS50109">
    <property type="entry name" value="HIS_KIN"/>
    <property type="match status" value="1"/>
</dbReference>
<dbReference type="InterPro" id="IPR036097">
    <property type="entry name" value="HisK_dim/P_sf"/>
</dbReference>
<dbReference type="InterPro" id="IPR005467">
    <property type="entry name" value="His_kinase_dom"/>
</dbReference>
<dbReference type="STRING" id="989370.AOQ71_28830"/>
<dbReference type="Proteomes" id="UP000051936">
    <property type="component" value="Unassembled WGS sequence"/>
</dbReference>
<keyword evidence="8" id="KW-0547">Nucleotide-binding</keyword>
<dbReference type="GO" id="GO:0005886">
    <property type="term" value="C:plasma membrane"/>
    <property type="evidence" value="ECO:0007669"/>
    <property type="project" value="UniProtKB-SubCell"/>
</dbReference>
<dbReference type="SUPFAM" id="SSF47384">
    <property type="entry name" value="Homodimeric domain of signal transducing histidine kinase"/>
    <property type="match status" value="1"/>
</dbReference>
<evidence type="ECO:0000256" key="7">
    <source>
        <dbReference type="ARBA" id="ARBA00022692"/>
    </source>
</evidence>
<evidence type="ECO:0000313" key="15">
    <source>
        <dbReference type="EMBL" id="KRQ05612.1"/>
    </source>
</evidence>